<feature type="region of interest" description="Disordered" evidence="1">
    <location>
        <begin position="1"/>
        <end position="24"/>
    </location>
</feature>
<feature type="compositionally biased region" description="Polar residues" evidence="1">
    <location>
        <begin position="124"/>
        <end position="136"/>
    </location>
</feature>
<dbReference type="Proteomes" id="UP000811246">
    <property type="component" value="Chromosome 4"/>
</dbReference>
<gene>
    <name evidence="2" type="ORF">CIPAW_04G116300</name>
    <name evidence="3" type="ORF">I3842_04G114300</name>
</gene>
<evidence type="ECO:0000313" key="3">
    <source>
        <dbReference type="EMBL" id="KAG6717708.1"/>
    </source>
</evidence>
<accession>A0A8T1QUA5</accession>
<comment type="caution">
    <text evidence="2">The sequence shown here is derived from an EMBL/GenBank/DDBJ whole genome shotgun (WGS) entry which is preliminary data.</text>
</comment>
<dbReference type="EMBL" id="CM031828">
    <property type="protein sequence ID" value="KAG6717708.1"/>
    <property type="molecule type" value="Genomic_DNA"/>
</dbReference>
<evidence type="ECO:0000313" key="4">
    <source>
        <dbReference type="Proteomes" id="UP000811609"/>
    </source>
</evidence>
<feature type="compositionally biased region" description="Polar residues" evidence="1">
    <location>
        <begin position="1"/>
        <end position="14"/>
    </location>
</feature>
<protein>
    <submittedName>
        <fullName evidence="2">Uncharacterized protein</fullName>
    </submittedName>
</protein>
<organism evidence="2 4">
    <name type="scientific">Carya illinoinensis</name>
    <name type="common">Pecan</name>
    <dbReference type="NCBI Taxonomy" id="32201"/>
    <lineage>
        <taxon>Eukaryota</taxon>
        <taxon>Viridiplantae</taxon>
        <taxon>Streptophyta</taxon>
        <taxon>Embryophyta</taxon>
        <taxon>Tracheophyta</taxon>
        <taxon>Spermatophyta</taxon>
        <taxon>Magnoliopsida</taxon>
        <taxon>eudicotyledons</taxon>
        <taxon>Gunneridae</taxon>
        <taxon>Pentapetalae</taxon>
        <taxon>rosids</taxon>
        <taxon>fabids</taxon>
        <taxon>Fagales</taxon>
        <taxon>Juglandaceae</taxon>
        <taxon>Carya</taxon>
    </lineage>
</organism>
<feature type="region of interest" description="Disordered" evidence="1">
    <location>
        <begin position="122"/>
        <end position="146"/>
    </location>
</feature>
<evidence type="ECO:0000313" key="2">
    <source>
        <dbReference type="EMBL" id="KAG6657803.1"/>
    </source>
</evidence>
<sequence>MGSCMSGSTKTSADQNEKDEEVAKVEEVVEQRESFTGSKSKPVTLLQVDGGHKKKMVRFKLQEDDNVGGGSTEGDSRSGVVRIRVVVTLKELKQILDSKESSKYSSVEELVREMNLKGRRICRSRTSYGPIDNSQGPALESISELH</sequence>
<name>A0A8T1QUA5_CARIL</name>
<evidence type="ECO:0000256" key="1">
    <source>
        <dbReference type="SAM" id="MobiDB-lite"/>
    </source>
</evidence>
<dbReference type="Proteomes" id="UP000811609">
    <property type="component" value="Chromosome 4"/>
</dbReference>
<dbReference type="EMBL" id="CM031812">
    <property type="protein sequence ID" value="KAG6657803.1"/>
    <property type="molecule type" value="Genomic_DNA"/>
</dbReference>
<dbReference type="OrthoDB" id="1304043at2759"/>
<proteinExistence type="predicted"/>
<reference evidence="3" key="2">
    <citation type="submission" date="2021-01" db="EMBL/GenBank/DDBJ databases">
        <authorList>
            <person name="Lovell J.T."/>
            <person name="Bentley N."/>
            <person name="Bhattarai G."/>
            <person name="Jenkins J.W."/>
            <person name="Sreedasyam A."/>
            <person name="Alarcon Y."/>
            <person name="Bock C."/>
            <person name="Boston L."/>
            <person name="Carlson J."/>
            <person name="Cervantes K."/>
            <person name="Clermont K."/>
            <person name="Krom N."/>
            <person name="Kubenka K."/>
            <person name="Mamidi S."/>
            <person name="Mattison C."/>
            <person name="Monteros M."/>
            <person name="Pisani C."/>
            <person name="Plott C."/>
            <person name="Rajasekar S."/>
            <person name="Rhein H.S."/>
            <person name="Rohla C."/>
            <person name="Song M."/>
            <person name="Hilaire R.S."/>
            <person name="Shu S."/>
            <person name="Wells L."/>
            <person name="Wang X."/>
            <person name="Webber J."/>
            <person name="Heerema R.J."/>
            <person name="Klein P."/>
            <person name="Conner P."/>
            <person name="Grauke L."/>
            <person name="Grimwood J."/>
            <person name="Schmutz J."/>
            <person name="Randall J.J."/>
        </authorList>
    </citation>
    <scope>NUCLEOTIDE SEQUENCE</scope>
    <source>
        <tissue evidence="3">Leaf</tissue>
    </source>
</reference>
<dbReference type="AlphaFoldDB" id="A0A8T1QUA5"/>
<keyword evidence="4" id="KW-1185">Reference proteome</keyword>
<reference evidence="2" key="1">
    <citation type="submission" date="2020-12" db="EMBL/GenBank/DDBJ databases">
        <title>WGS assembly of Carya illinoinensis cv. Pawnee.</title>
        <authorList>
            <person name="Platts A."/>
            <person name="Shu S."/>
            <person name="Wright S."/>
            <person name="Barry K."/>
            <person name="Edger P."/>
            <person name="Pires J.C."/>
            <person name="Schmutz J."/>
        </authorList>
    </citation>
    <scope>NUCLEOTIDE SEQUENCE</scope>
    <source>
        <tissue evidence="2">Leaf</tissue>
    </source>
</reference>